<dbReference type="EMBL" id="SEOQ01000100">
    <property type="protein sequence ID" value="TFY70475.1"/>
    <property type="molecule type" value="Genomic_DNA"/>
</dbReference>
<accession>A0A4Y9Z6U9</accession>
<organism evidence="3 4">
    <name type="scientific">Dentipellis fragilis</name>
    <dbReference type="NCBI Taxonomy" id="205917"/>
    <lineage>
        <taxon>Eukaryota</taxon>
        <taxon>Fungi</taxon>
        <taxon>Dikarya</taxon>
        <taxon>Basidiomycota</taxon>
        <taxon>Agaricomycotina</taxon>
        <taxon>Agaricomycetes</taxon>
        <taxon>Russulales</taxon>
        <taxon>Hericiaceae</taxon>
        <taxon>Dentipellis</taxon>
    </lineage>
</organism>
<name>A0A4Y9Z6U9_9AGAM</name>
<keyword evidence="4" id="KW-1185">Reference proteome</keyword>
<protein>
    <submittedName>
        <fullName evidence="3">Uncharacterized protein</fullName>
    </submittedName>
</protein>
<evidence type="ECO:0000256" key="1">
    <source>
        <dbReference type="SAM" id="MobiDB-lite"/>
    </source>
</evidence>
<evidence type="ECO:0000313" key="3">
    <source>
        <dbReference type="EMBL" id="TFY70475.1"/>
    </source>
</evidence>
<sequence length="191" mass="20780">MAWLWLASKFCITTQLVAHGFDEVALAPFPLPLCTVPTPSCVLHCISSANVPAAQYNLSMLCLHRRVQASPYPPFNTPIRFPGPSPSPTLLFSCHAKTFPLRTFPCAANLPIPSPTTQQPDSAAKLFQNPEPSSQRAAGYAPDPRPVELRAPERGTAGDMSFARLHEQYYPRPSMRGFSARAGPLHVSAKA</sequence>
<keyword evidence="2" id="KW-0732">Signal</keyword>
<comment type="caution">
    <text evidence="3">The sequence shown here is derived from an EMBL/GenBank/DDBJ whole genome shotgun (WGS) entry which is preliminary data.</text>
</comment>
<dbReference type="Proteomes" id="UP000298327">
    <property type="component" value="Unassembled WGS sequence"/>
</dbReference>
<feature type="chain" id="PRO_5021318086" evidence="2">
    <location>
        <begin position="19"/>
        <end position="191"/>
    </location>
</feature>
<feature type="region of interest" description="Disordered" evidence="1">
    <location>
        <begin position="110"/>
        <end position="160"/>
    </location>
</feature>
<evidence type="ECO:0000256" key="2">
    <source>
        <dbReference type="SAM" id="SignalP"/>
    </source>
</evidence>
<reference evidence="3 4" key="1">
    <citation type="submission" date="2019-02" db="EMBL/GenBank/DDBJ databases">
        <title>Genome sequencing of the rare red list fungi Dentipellis fragilis.</title>
        <authorList>
            <person name="Buettner E."/>
            <person name="Kellner H."/>
        </authorList>
    </citation>
    <scope>NUCLEOTIDE SEQUENCE [LARGE SCALE GENOMIC DNA]</scope>
    <source>
        <strain evidence="3 4">DSM 105465</strain>
    </source>
</reference>
<feature type="signal peptide" evidence="2">
    <location>
        <begin position="1"/>
        <end position="18"/>
    </location>
</feature>
<gene>
    <name evidence="3" type="ORF">EVG20_g2550</name>
</gene>
<proteinExistence type="predicted"/>
<dbReference type="AlphaFoldDB" id="A0A4Y9Z6U9"/>
<evidence type="ECO:0000313" key="4">
    <source>
        <dbReference type="Proteomes" id="UP000298327"/>
    </source>
</evidence>